<accession>A0A1S0U4H8</accession>
<proteinExistence type="predicted"/>
<protein>
    <submittedName>
        <fullName evidence="1">Uncharacterized protein</fullName>
    </submittedName>
</protein>
<dbReference type="GeneID" id="9941524"/>
<dbReference type="EMBL" id="JH712098">
    <property type="protein sequence ID" value="EFO24360.1"/>
    <property type="molecule type" value="Genomic_DNA"/>
</dbReference>
<gene>
    <name evidence="1" type="ORF">LOAG_04124</name>
</gene>
<dbReference type="CTD" id="9941524"/>
<dbReference type="KEGG" id="loa:LOAG_04124"/>
<organism evidence="1">
    <name type="scientific">Loa loa</name>
    <name type="common">Eye worm</name>
    <name type="synonym">Filaria loa</name>
    <dbReference type="NCBI Taxonomy" id="7209"/>
    <lineage>
        <taxon>Eukaryota</taxon>
        <taxon>Metazoa</taxon>
        <taxon>Ecdysozoa</taxon>
        <taxon>Nematoda</taxon>
        <taxon>Chromadorea</taxon>
        <taxon>Rhabditida</taxon>
        <taxon>Spirurina</taxon>
        <taxon>Spiruromorpha</taxon>
        <taxon>Filarioidea</taxon>
        <taxon>Onchocercidae</taxon>
        <taxon>Loa</taxon>
    </lineage>
</organism>
<reference evidence="1" key="1">
    <citation type="submission" date="2012-04" db="EMBL/GenBank/DDBJ databases">
        <title>The Genome Sequence of Loa loa.</title>
        <authorList>
            <consortium name="The Broad Institute Genome Sequencing Platform"/>
            <consortium name="Broad Institute Genome Sequencing Center for Infectious Disease"/>
            <person name="Nutman T.B."/>
            <person name="Fink D.L."/>
            <person name="Russ C."/>
            <person name="Young S."/>
            <person name="Zeng Q."/>
            <person name="Gargeya S."/>
            <person name="Alvarado L."/>
            <person name="Berlin A."/>
            <person name="Chapman S.B."/>
            <person name="Chen Z."/>
            <person name="Freedman E."/>
            <person name="Gellesch M."/>
            <person name="Goldberg J."/>
            <person name="Griggs A."/>
            <person name="Gujja S."/>
            <person name="Heilman E.R."/>
            <person name="Heiman D."/>
            <person name="Howarth C."/>
            <person name="Mehta T."/>
            <person name="Neiman D."/>
            <person name="Pearson M."/>
            <person name="Roberts A."/>
            <person name="Saif S."/>
            <person name="Shea T."/>
            <person name="Shenoy N."/>
            <person name="Sisk P."/>
            <person name="Stolte C."/>
            <person name="Sykes S."/>
            <person name="White J."/>
            <person name="Yandava C."/>
            <person name="Haas B."/>
            <person name="Henn M.R."/>
            <person name="Nusbaum C."/>
            <person name="Birren B."/>
        </authorList>
    </citation>
    <scope>NUCLEOTIDE SEQUENCE [LARGE SCALE GENOMIC DNA]</scope>
</reference>
<dbReference type="RefSeq" id="XP_003139709.1">
    <property type="nucleotide sequence ID" value="XM_003139661.1"/>
</dbReference>
<dbReference type="AlphaFoldDB" id="A0A1S0U4H8"/>
<sequence length="115" mass="13137">MSIFFRSLQEFRGHNAKGYRAEIFLESDESRRPYGTSPLNPWQVHVKIGSTTLLVGELRDDDDRFGQDLCDTWRNSWFGRSENKEETGAATIPVTSDCCCHPVPSHIAVLRNINH</sequence>
<dbReference type="InParanoid" id="A0A1S0U4H8"/>
<evidence type="ECO:0000313" key="1">
    <source>
        <dbReference type="EMBL" id="EFO24360.1"/>
    </source>
</evidence>
<name>A0A1S0U4H8_LOALO</name>